<dbReference type="EMBL" id="KY290955">
    <property type="protein sequence ID" value="APU01751.1"/>
    <property type="molecule type" value="Genomic_DNA"/>
</dbReference>
<evidence type="ECO:0000313" key="2">
    <source>
        <dbReference type="Proteomes" id="UP000225215"/>
    </source>
</evidence>
<reference evidence="1 2" key="1">
    <citation type="journal article" date="2017" name="Sci. Rep.">
        <title>Characterization and diversity of phages infecting Aeromonas salmonicida subsp. salmonicida.</title>
        <authorList>
            <person name="Vincent A.T."/>
            <person name="Paquet V.E."/>
            <person name="Bernatchez A."/>
            <person name="Tremblay D.M."/>
            <person name="Moineau S."/>
            <person name="Charette S.J."/>
        </authorList>
    </citation>
    <scope>NUCLEOTIDE SEQUENCE [LARGE SCALE GENOMIC DNA]</scope>
</reference>
<evidence type="ECO:0000313" key="1">
    <source>
        <dbReference type="EMBL" id="APU01751.1"/>
    </source>
</evidence>
<dbReference type="Proteomes" id="UP000225215">
    <property type="component" value="Segment"/>
</dbReference>
<accession>A0A219YCL3</accession>
<protein>
    <submittedName>
        <fullName evidence="1">Uncharacterized protein</fullName>
    </submittedName>
</protein>
<sequence length="252" mass="29612">MTKIICGFPGIGKTYLTQNNQYPQYHFLDLDISQFDNKSGFPENYLAAIDRHFVEGVYDFILVSAYPDVIKGIADRNYGYGVVHLVYPEYKRDIRHPIWAERENAQLKEMFMNRYISRESSSEFVTLMDTNFWNFVEDVENSPEGLTHHRCNSTLDDLSFFVWRIMGDSNGIEKNLVSNWDGWDEDGHTLVFHDAVLNPDGWGPHYYSAMHQHKTNNKFEVFIDTEHGFVTVDDRETDQSYNYTFEIRLKKI</sequence>
<proteinExistence type="predicted"/>
<organism evidence="1 2">
    <name type="scientific">Aeromonas phage 65.2</name>
    <dbReference type="NCBI Taxonomy" id="1932896"/>
    <lineage>
        <taxon>Viruses</taxon>
        <taxon>Duplodnaviria</taxon>
        <taxon>Heunggongvirae</taxon>
        <taxon>Uroviricota</taxon>
        <taxon>Caudoviricetes</taxon>
        <taxon>Pantevenvirales</taxon>
        <taxon>Straboviridae</taxon>
        <taxon>Emmerichvirinae</taxon>
        <taxon>Ishigurovirus</taxon>
        <taxon>Ishigurovirus osborne</taxon>
    </lineage>
</organism>
<name>A0A219YCL3_9CAUD</name>